<keyword evidence="5 14" id="KW-0597">Phosphoprotein</keyword>
<dbReference type="PANTHER" id="PTHR45339">
    <property type="entry name" value="HYBRID SIGNAL TRANSDUCTION HISTIDINE KINASE J"/>
    <property type="match status" value="1"/>
</dbReference>
<dbReference type="InterPro" id="IPR005467">
    <property type="entry name" value="His_kinase_dom"/>
</dbReference>
<dbReference type="CDD" id="cd06225">
    <property type="entry name" value="HAMP"/>
    <property type="match status" value="1"/>
</dbReference>
<keyword evidence="20" id="KW-1185">Reference proteome</keyword>
<dbReference type="InterPro" id="IPR011006">
    <property type="entry name" value="CheY-like_superfamily"/>
</dbReference>
<evidence type="ECO:0000256" key="10">
    <source>
        <dbReference type="ARBA" id="ARBA00022840"/>
    </source>
</evidence>
<evidence type="ECO:0000259" key="16">
    <source>
        <dbReference type="PROSITE" id="PS50109"/>
    </source>
</evidence>
<feature type="modified residue" description="4-aspartylphosphate" evidence="14">
    <location>
        <position position="681"/>
    </location>
</feature>
<dbReference type="InterPro" id="IPR004358">
    <property type="entry name" value="Sig_transdc_His_kin-like_C"/>
</dbReference>
<evidence type="ECO:0000256" key="5">
    <source>
        <dbReference type="ARBA" id="ARBA00022553"/>
    </source>
</evidence>
<dbReference type="CDD" id="cd18774">
    <property type="entry name" value="PDC2_HK_sensor"/>
    <property type="match status" value="1"/>
</dbReference>
<evidence type="ECO:0000256" key="6">
    <source>
        <dbReference type="ARBA" id="ARBA00022679"/>
    </source>
</evidence>
<keyword evidence="4" id="KW-1003">Cell membrane</keyword>
<dbReference type="Gene3D" id="1.20.120.160">
    <property type="entry name" value="HPT domain"/>
    <property type="match status" value="1"/>
</dbReference>
<evidence type="ECO:0000256" key="8">
    <source>
        <dbReference type="ARBA" id="ARBA00022741"/>
    </source>
</evidence>
<dbReference type="RefSeq" id="WP_161722205.1">
    <property type="nucleotide sequence ID" value="NZ_JAAAXI010000003.1"/>
</dbReference>
<dbReference type="PROSITE" id="PS50109">
    <property type="entry name" value="HIS_KIN"/>
    <property type="match status" value="1"/>
</dbReference>
<dbReference type="EMBL" id="JAAAXJ010000004">
    <property type="protein sequence ID" value="NBJ24550.1"/>
    <property type="molecule type" value="Genomic_DNA"/>
</dbReference>
<dbReference type="InterPro" id="IPR036641">
    <property type="entry name" value="HPT_dom_sf"/>
</dbReference>
<evidence type="ECO:0000256" key="7">
    <source>
        <dbReference type="ARBA" id="ARBA00022692"/>
    </source>
</evidence>
<feature type="domain" description="Histidine kinase" evidence="16">
    <location>
        <begin position="390"/>
        <end position="611"/>
    </location>
</feature>
<evidence type="ECO:0000256" key="14">
    <source>
        <dbReference type="PROSITE-ProRule" id="PRU00169"/>
    </source>
</evidence>
<dbReference type="CDD" id="cd00082">
    <property type="entry name" value="HisKA"/>
    <property type="match status" value="1"/>
</dbReference>
<dbReference type="InterPro" id="IPR036890">
    <property type="entry name" value="HATPase_C_sf"/>
</dbReference>
<dbReference type="SMART" id="SM00304">
    <property type="entry name" value="HAMP"/>
    <property type="match status" value="1"/>
</dbReference>
<evidence type="ECO:0000256" key="15">
    <source>
        <dbReference type="SAM" id="Phobius"/>
    </source>
</evidence>
<evidence type="ECO:0000313" key="20">
    <source>
        <dbReference type="Proteomes" id="UP000818323"/>
    </source>
</evidence>
<dbReference type="Gene3D" id="1.10.287.130">
    <property type="match status" value="1"/>
</dbReference>
<keyword evidence="7 15" id="KW-0812">Transmembrane</keyword>
<keyword evidence="6" id="KW-0808">Transferase</keyword>
<dbReference type="PANTHER" id="PTHR45339:SF1">
    <property type="entry name" value="HYBRID SIGNAL TRANSDUCTION HISTIDINE KINASE J"/>
    <property type="match status" value="1"/>
</dbReference>
<dbReference type="InterPro" id="IPR001789">
    <property type="entry name" value="Sig_transdc_resp-reg_receiver"/>
</dbReference>
<evidence type="ECO:0000259" key="18">
    <source>
        <dbReference type="PROSITE" id="PS50885"/>
    </source>
</evidence>
<dbReference type="InterPro" id="IPR036097">
    <property type="entry name" value="HisK_dim/P_sf"/>
</dbReference>
<dbReference type="Pfam" id="PF00672">
    <property type="entry name" value="HAMP"/>
    <property type="match status" value="1"/>
</dbReference>
<dbReference type="SUPFAM" id="SSF158472">
    <property type="entry name" value="HAMP domain-like"/>
    <property type="match status" value="1"/>
</dbReference>
<evidence type="ECO:0000256" key="2">
    <source>
        <dbReference type="ARBA" id="ARBA00004651"/>
    </source>
</evidence>
<evidence type="ECO:0000256" key="12">
    <source>
        <dbReference type="ARBA" id="ARBA00023012"/>
    </source>
</evidence>
<dbReference type="Gene3D" id="6.10.340.10">
    <property type="match status" value="1"/>
</dbReference>
<comment type="catalytic activity">
    <reaction evidence="1">
        <text>ATP + protein L-histidine = ADP + protein N-phospho-L-histidine.</text>
        <dbReference type="EC" id="2.7.13.3"/>
    </reaction>
</comment>
<dbReference type="SMART" id="SM00387">
    <property type="entry name" value="HATPase_c"/>
    <property type="match status" value="1"/>
</dbReference>
<proteinExistence type="predicted"/>
<feature type="transmembrane region" description="Helical" evidence="15">
    <location>
        <begin position="20"/>
        <end position="40"/>
    </location>
</feature>
<feature type="domain" description="Response regulatory" evidence="17">
    <location>
        <begin position="632"/>
        <end position="749"/>
    </location>
</feature>
<dbReference type="SUPFAM" id="SSF55874">
    <property type="entry name" value="ATPase domain of HSP90 chaperone/DNA topoisomerase II/histidine kinase"/>
    <property type="match status" value="1"/>
</dbReference>
<dbReference type="Pfam" id="PF00072">
    <property type="entry name" value="Response_reg"/>
    <property type="match status" value="1"/>
</dbReference>
<dbReference type="PROSITE" id="PS50885">
    <property type="entry name" value="HAMP"/>
    <property type="match status" value="1"/>
</dbReference>
<keyword evidence="12" id="KW-0902">Two-component regulatory system</keyword>
<evidence type="ECO:0000256" key="9">
    <source>
        <dbReference type="ARBA" id="ARBA00022777"/>
    </source>
</evidence>
<sequence length="875" mass="95102">MKRRVTKLRRLHHSSLFWRFILIGIAVLMPLVGALVQLAGEERARAIEATRKRAEMLAFHAVQSHNHLVDEARAFLAFLAEAEELRSGQPGCRAFLNRHMRLHPWVSALQYSDVSGSEICSIGKNDNVADAGSLTAIRKALQEGAFSLGELSSASTAGTLRMTAALPVVREGQTLGVISARIDPQLFGERSPARLAPDLDVTMFVVDRKGTLAAHHPPLGGAAGVATDAHRVVQAAARAPQGFFEYPDLQGVPRLFIFQDLPGTGTVLALGLHRDAAIASVDEALRYRLVMITLIAGGSLMLGMLGVESFIFRPVRSLVRTAEAFEYGELGTRAPRRGAGEIRILARALNRMADAIAEREGELTAAKETAEGALGRANIANQAKTDFLASMSHEIRTPLNGIIGYTERLLDEPLHPRQHRYAELIQVSASALLTVANDILDFSSIEAGQIKLQAEPFSLVALVDNTVSIVSSGAQAKGIPILVELDRGLPGRFLGDEARLRQILLNLLNNAVKFTHQGQIVARVERKGRSERGEIVRISISDTGIGIPSDKRNRLFKRFSQVDPSIRREFGGTGLGLAISKHLMELMGGQIGMESEEGKGSTFWIELAMPQADESSDPSRDIEIPAACRPGRILLAEDIEINQELVRTLLEAAGHQVDIVSNGAEAVEAVQAKSYDIVLMDIQMPGMDGVTATRIIRALGTQPADVFIVAMTANVLPQQVRSFREAGFDDHIGKPLRRADLLAKLAQWLPMQESKTQEPVADGPARFDETDFGSFISLFGRERTDQWLDRLERQLRQTFAGDDPTAMERDRIGKEAHAVISQAALLGFSELAELCTTLEQACIQGGDIAVPLERACRAAQNACDRIAAIRGLASA</sequence>
<accession>A0ABW9YYG9</accession>
<dbReference type="Gene3D" id="3.30.565.10">
    <property type="entry name" value="Histidine kinase-like ATPase, C-terminal domain"/>
    <property type="match status" value="1"/>
</dbReference>
<evidence type="ECO:0000256" key="4">
    <source>
        <dbReference type="ARBA" id="ARBA00022475"/>
    </source>
</evidence>
<dbReference type="InterPro" id="IPR003594">
    <property type="entry name" value="HATPase_dom"/>
</dbReference>
<dbReference type="CDD" id="cd17546">
    <property type="entry name" value="REC_hyHK_CKI1_RcsC-like"/>
    <property type="match status" value="1"/>
</dbReference>
<dbReference type="SMART" id="SM00388">
    <property type="entry name" value="HisKA"/>
    <property type="match status" value="1"/>
</dbReference>
<dbReference type="CDD" id="cd18773">
    <property type="entry name" value="PDC1_HK_sensor"/>
    <property type="match status" value="1"/>
</dbReference>
<organism evidence="19 20">
    <name type="scientific">Microvirga arsenatis</name>
    <dbReference type="NCBI Taxonomy" id="2692265"/>
    <lineage>
        <taxon>Bacteria</taxon>
        <taxon>Pseudomonadati</taxon>
        <taxon>Pseudomonadota</taxon>
        <taxon>Alphaproteobacteria</taxon>
        <taxon>Hyphomicrobiales</taxon>
        <taxon>Methylobacteriaceae</taxon>
        <taxon>Microvirga</taxon>
    </lineage>
</organism>
<dbReference type="Pfam" id="PF00512">
    <property type="entry name" value="HisKA"/>
    <property type="match status" value="1"/>
</dbReference>
<dbReference type="SUPFAM" id="SSF47384">
    <property type="entry name" value="Homodimeric domain of signal transducing histidine kinase"/>
    <property type="match status" value="1"/>
</dbReference>
<dbReference type="Proteomes" id="UP000818323">
    <property type="component" value="Unassembled WGS sequence"/>
</dbReference>
<evidence type="ECO:0000256" key="11">
    <source>
        <dbReference type="ARBA" id="ARBA00022989"/>
    </source>
</evidence>
<dbReference type="CDD" id="cd16922">
    <property type="entry name" value="HATPase_EvgS-ArcB-TorS-like"/>
    <property type="match status" value="1"/>
</dbReference>
<evidence type="ECO:0000313" key="19">
    <source>
        <dbReference type="EMBL" id="NBJ24550.1"/>
    </source>
</evidence>
<dbReference type="InterPro" id="IPR003661">
    <property type="entry name" value="HisK_dim/P_dom"/>
</dbReference>
<dbReference type="SMART" id="SM00448">
    <property type="entry name" value="REC"/>
    <property type="match status" value="1"/>
</dbReference>
<evidence type="ECO:0000256" key="1">
    <source>
        <dbReference type="ARBA" id="ARBA00000085"/>
    </source>
</evidence>
<evidence type="ECO:0000256" key="3">
    <source>
        <dbReference type="ARBA" id="ARBA00012438"/>
    </source>
</evidence>
<keyword evidence="10" id="KW-0067">ATP-binding</keyword>
<dbReference type="Pfam" id="PF02518">
    <property type="entry name" value="HATPase_c"/>
    <property type="match status" value="1"/>
</dbReference>
<dbReference type="SUPFAM" id="SSF52172">
    <property type="entry name" value="CheY-like"/>
    <property type="match status" value="1"/>
</dbReference>
<comment type="subcellular location">
    <subcellularLocation>
        <location evidence="2">Cell membrane</location>
        <topology evidence="2">Multi-pass membrane protein</topology>
    </subcellularLocation>
</comment>
<dbReference type="Gene3D" id="3.30.450.20">
    <property type="entry name" value="PAS domain"/>
    <property type="match status" value="1"/>
</dbReference>
<reference evidence="19 20" key="1">
    <citation type="submission" date="2020-01" db="EMBL/GenBank/DDBJ databases">
        <title>Microvirga sp. nov., an arsenate reduction bacterium isolated from Tibet hotspring sediments.</title>
        <authorList>
            <person name="Yuan C.-G."/>
        </authorList>
    </citation>
    <scope>NUCLEOTIDE SEQUENCE [LARGE SCALE GENOMIC DNA]</scope>
    <source>
        <strain evidence="19 20">SYSU G3D203</strain>
    </source>
</reference>
<name>A0ABW9YYG9_9HYPH</name>
<dbReference type="EC" id="2.7.13.3" evidence="3"/>
<dbReference type="PRINTS" id="PR00344">
    <property type="entry name" value="BCTRLSENSOR"/>
</dbReference>
<protein>
    <recommendedName>
        <fullName evidence="3">histidine kinase</fullName>
        <ecNumber evidence="3">2.7.13.3</ecNumber>
    </recommendedName>
</protein>
<dbReference type="SUPFAM" id="SSF47226">
    <property type="entry name" value="Histidine-containing phosphotransfer domain, HPT domain"/>
    <property type="match status" value="1"/>
</dbReference>
<dbReference type="PROSITE" id="PS50110">
    <property type="entry name" value="RESPONSE_REGULATORY"/>
    <property type="match status" value="1"/>
</dbReference>
<comment type="caution">
    <text evidence="19">The sequence shown here is derived from an EMBL/GenBank/DDBJ whole genome shotgun (WGS) entry which is preliminary data.</text>
</comment>
<keyword evidence="9" id="KW-0418">Kinase</keyword>
<keyword evidence="11 15" id="KW-1133">Transmembrane helix</keyword>
<evidence type="ECO:0000256" key="13">
    <source>
        <dbReference type="ARBA" id="ARBA00023136"/>
    </source>
</evidence>
<evidence type="ECO:0000259" key="17">
    <source>
        <dbReference type="PROSITE" id="PS50110"/>
    </source>
</evidence>
<dbReference type="Gene3D" id="3.40.50.2300">
    <property type="match status" value="1"/>
</dbReference>
<dbReference type="InterPro" id="IPR003660">
    <property type="entry name" value="HAMP_dom"/>
</dbReference>
<feature type="domain" description="HAMP" evidence="18">
    <location>
        <begin position="309"/>
        <end position="361"/>
    </location>
</feature>
<keyword evidence="13 15" id="KW-0472">Membrane</keyword>
<keyword evidence="8" id="KW-0547">Nucleotide-binding</keyword>
<gene>
    <name evidence="19" type="ORF">GR303_09300</name>
</gene>